<evidence type="ECO:0000256" key="4">
    <source>
        <dbReference type="ARBA" id="ARBA00022692"/>
    </source>
</evidence>
<sequence length="144" mass="14902">MNEPTLRNRIGDLTALLARVCVGAVFIAHGMAKTTDFAGTTAGFDAMGVPFPGFSAALAVAIEVGAGAALMIGLLLPFAGVLLAAMMGNAYYFAHVGDPLLGGFELLLVLGVVSLALGFSGGRYALDTVLPWNRRRTRETVSVS</sequence>
<proteinExistence type="inferred from homology"/>
<feature type="transmembrane region" description="Helical" evidence="7">
    <location>
        <begin position="12"/>
        <end position="32"/>
    </location>
</feature>
<dbReference type="PANTHER" id="PTHR33452">
    <property type="entry name" value="OXIDOREDUCTASE CATD-RELATED"/>
    <property type="match status" value="1"/>
</dbReference>
<evidence type="ECO:0000256" key="3">
    <source>
        <dbReference type="ARBA" id="ARBA00022475"/>
    </source>
</evidence>
<dbReference type="PANTHER" id="PTHR33452:SF1">
    <property type="entry name" value="INNER MEMBRANE PROTEIN YPHA-RELATED"/>
    <property type="match status" value="1"/>
</dbReference>
<keyword evidence="4 7" id="KW-0812">Transmembrane</keyword>
<keyword evidence="6 7" id="KW-0472">Membrane</keyword>
<feature type="transmembrane region" description="Helical" evidence="7">
    <location>
        <begin position="106"/>
        <end position="126"/>
    </location>
</feature>
<dbReference type="EMBL" id="WWHY01000001">
    <property type="protein sequence ID" value="MYR33190.1"/>
    <property type="molecule type" value="Genomic_DNA"/>
</dbReference>
<name>A0A7K2IT84_9ACTN</name>
<gene>
    <name evidence="8" type="ORF">GTW20_13180</name>
</gene>
<feature type="transmembrane region" description="Helical" evidence="7">
    <location>
        <begin position="69"/>
        <end position="94"/>
    </location>
</feature>
<comment type="similarity">
    <text evidence="2">Belongs to the DoxX family.</text>
</comment>
<evidence type="ECO:0000256" key="5">
    <source>
        <dbReference type="ARBA" id="ARBA00022989"/>
    </source>
</evidence>
<evidence type="ECO:0000313" key="9">
    <source>
        <dbReference type="Proteomes" id="UP000467124"/>
    </source>
</evidence>
<dbReference type="GO" id="GO:0005886">
    <property type="term" value="C:plasma membrane"/>
    <property type="evidence" value="ECO:0007669"/>
    <property type="project" value="UniProtKB-SubCell"/>
</dbReference>
<feature type="transmembrane region" description="Helical" evidence="7">
    <location>
        <begin position="44"/>
        <end position="62"/>
    </location>
</feature>
<reference evidence="8 9" key="1">
    <citation type="journal article" date="2019" name="Nat. Commun.">
        <title>The antimicrobial potential of Streptomyces from insect microbiomes.</title>
        <authorList>
            <person name="Chevrette M.G."/>
            <person name="Carlson C.M."/>
            <person name="Ortega H.E."/>
            <person name="Thomas C."/>
            <person name="Ananiev G.E."/>
            <person name="Barns K.J."/>
            <person name="Book A.J."/>
            <person name="Cagnazzo J."/>
            <person name="Carlos C."/>
            <person name="Flanigan W."/>
            <person name="Grubbs K.J."/>
            <person name="Horn H.A."/>
            <person name="Hoffmann F.M."/>
            <person name="Klassen J.L."/>
            <person name="Knack J.J."/>
            <person name="Lewin G.R."/>
            <person name="McDonald B.R."/>
            <person name="Muller L."/>
            <person name="Melo W.G.P."/>
            <person name="Pinto-Tomas A.A."/>
            <person name="Schmitz A."/>
            <person name="Wendt-Pienkowski E."/>
            <person name="Wildman S."/>
            <person name="Zhao M."/>
            <person name="Zhang F."/>
            <person name="Bugni T.S."/>
            <person name="Andes D.R."/>
            <person name="Pupo M.T."/>
            <person name="Currie C.R."/>
        </authorList>
    </citation>
    <scope>NUCLEOTIDE SEQUENCE [LARGE SCALE GENOMIC DNA]</scope>
    <source>
        <strain evidence="8 9">SID5840</strain>
    </source>
</reference>
<evidence type="ECO:0000313" key="8">
    <source>
        <dbReference type="EMBL" id="MYR33190.1"/>
    </source>
</evidence>
<comment type="caution">
    <text evidence="8">The sequence shown here is derived from an EMBL/GenBank/DDBJ whole genome shotgun (WGS) entry which is preliminary data.</text>
</comment>
<evidence type="ECO:0000256" key="2">
    <source>
        <dbReference type="ARBA" id="ARBA00006679"/>
    </source>
</evidence>
<evidence type="ECO:0000256" key="1">
    <source>
        <dbReference type="ARBA" id="ARBA00004651"/>
    </source>
</evidence>
<dbReference type="InterPro" id="IPR032808">
    <property type="entry name" value="DoxX"/>
</dbReference>
<evidence type="ECO:0000256" key="7">
    <source>
        <dbReference type="SAM" id="Phobius"/>
    </source>
</evidence>
<dbReference type="Pfam" id="PF07681">
    <property type="entry name" value="DoxX"/>
    <property type="match status" value="1"/>
</dbReference>
<comment type="subcellular location">
    <subcellularLocation>
        <location evidence="1">Cell membrane</location>
        <topology evidence="1">Multi-pass membrane protein</topology>
    </subcellularLocation>
</comment>
<keyword evidence="3" id="KW-1003">Cell membrane</keyword>
<keyword evidence="5 7" id="KW-1133">Transmembrane helix</keyword>
<dbReference type="InterPro" id="IPR051907">
    <property type="entry name" value="DoxX-like_oxidoreductase"/>
</dbReference>
<dbReference type="Proteomes" id="UP000467124">
    <property type="component" value="Unassembled WGS sequence"/>
</dbReference>
<organism evidence="8 9">
    <name type="scientific">Nocardiopsis alba</name>
    <dbReference type="NCBI Taxonomy" id="53437"/>
    <lineage>
        <taxon>Bacteria</taxon>
        <taxon>Bacillati</taxon>
        <taxon>Actinomycetota</taxon>
        <taxon>Actinomycetes</taxon>
        <taxon>Streptosporangiales</taxon>
        <taxon>Nocardiopsidaceae</taxon>
        <taxon>Nocardiopsis</taxon>
    </lineage>
</organism>
<dbReference type="RefSeq" id="WP_161111080.1">
    <property type="nucleotide sequence ID" value="NZ_WWHY01000001.1"/>
</dbReference>
<evidence type="ECO:0000256" key="6">
    <source>
        <dbReference type="ARBA" id="ARBA00023136"/>
    </source>
</evidence>
<protein>
    <submittedName>
        <fullName evidence="8">DoxX family membrane protein</fullName>
    </submittedName>
</protein>
<accession>A0A7K2IT84</accession>
<dbReference type="AlphaFoldDB" id="A0A7K2IT84"/>